<dbReference type="Proteomes" id="UP000199011">
    <property type="component" value="Unassembled WGS sequence"/>
</dbReference>
<evidence type="ECO:0000313" key="2">
    <source>
        <dbReference type="EMBL" id="SFO10190.1"/>
    </source>
</evidence>
<protein>
    <submittedName>
        <fullName evidence="2">Uncharacterized protein</fullName>
    </submittedName>
</protein>
<keyword evidence="3" id="KW-1185">Reference proteome</keyword>
<proteinExistence type="predicted"/>
<dbReference type="InterPro" id="IPR057902">
    <property type="entry name" value="N_peptide"/>
</dbReference>
<dbReference type="RefSeq" id="WP_245737439.1">
    <property type="nucleotide sequence ID" value="NZ_CAWRAH010000013.1"/>
</dbReference>
<feature type="non-terminal residue" evidence="2">
    <location>
        <position position="1"/>
    </location>
</feature>
<accession>A0A1I5EFP2</accession>
<dbReference type="Pfam" id="PF25694">
    <property type="entry name" value="N_peptide"/>
    <property type="match status" value="1"/>
</dbReference>
<feature type="region of interest" description="Disordered" evidence="1">
    <location>
        <begin position="1"/>
        <end position="23"/>
    </location>
</feature>
<organism evidence="2 3">
    <name type="scientific">Xenorhabdus japonica</name>
    <dbReference type="NCBI Taxonomy" id="53341"/>
    <lineage>
        <taxon>Bacteria</taxon>
        <taxon>Pseudomonadati</taxon>
        <taxon>Pseudomonadota</taxon>
        <taxon>Gammaproteobacteria</taxon>
        <taxon>Enterobacterales</taxon>
        <taxon>Morganellaceae</taxon>
        <taxon>Xenorhabdus</taxon>
    </lineage>
</organism>
<evidence type="ECO:0000313" key="3">
    <source>
        <dbReference type="Proteomes" id="UP000199011"/>
    </source>
</evidence>
<dbReference type="EMBL" id="FOVO01000067">
    <property type="protein sequence ID" value="SFO10190.1"/>
    <property type="molecule type" value="Genomic_DNA"/>
</dbReference>
<gene>
    <name evidence="2" type="ORF">SAMN05421579_16714</name>
</gene>
<sequence>VHGYNNARKRRHERRKEQQETYNKDKAINMALKTALNPEEITKPTRPVLSLNRKARDRVSKAILVQSAPTYDNFNNRCLPNAALYSTKTRTRRRLESGGVTARV</sequence>
<dbReference type="AlphaFoldDB" id="A0A1I5EFP2"/>
<evidence type="ECO:0000256" key="1">
    <source>
        <dbReference type="SAM" id="MobiDB-lite"/>
    </source>
</evidence>
<reference evidence="3" key="1">
    <citation type="submission" date="2016-10" db="EMBL/GenBank/DDBJ databases">
        <authorList>
            <person name="Varghese N."/>
            <person name="Submissions S."/>
        </authorList>
    </citation>
    <scope>NUCLEOTIDE SEQUENCE [LARGE SCALE GENOMIC DNA]</scope>
    <source>
        <strain evidence="3">DSM 16522</strain>
    </source>
</reference>
<name>A0A1I5EFP2_9GAMM</name>